<feature type="transmembrane region" description="Helical" evidence="1">
    <location>
        <begin position="104"/>
        <end position="123"/>
    </location>
</feature>
<feature type="transmembrane region" description="Helical" evidence="1">
    <location>
        <begin position="129"/>
        <end position="153"/>
    </location>
</feature>
<evidence type="ECO:0000256" key="1">
    <source>
        <dbReference type="SAM" id="Phobius"/>
    </source>
</evidence>
<evidence type="ECO:0000313" key="3">
    <source>
        <dbReference type="Proteomes" id="UP001595907"/>
    </source>
</evidence>
<feature type="transmembrane region" description="Helical" evidence="1">
    <location>
        <begin position="20"/>
        <end position="41"/>
    </location>
</feature>
<organism evidence="2 3">
    <name type="scientific">Ferruginibacter yonginensis</name>
    <dbReference type="NCBI Taxonomy" id="1310416"/>
    <lineage>
        <taxon>Bacteria</taxon>
        <taxon>Pseudomonadati</taxon>
        <taxon>Bacteroidota</taxon>
        <taxon>Chitinophagia</taxon>
        <taxon>Chitinophagales</taxon>
        <taxon>Chitinophagaceae</taxon>
        <taxon>Ferruginibacter</taxon>
    </lineage>
</organism>
<sequence>MFSKTDIENYFTHFKYEQFILISIGIIAFVVAVILLGFFKTIWNKGFALPLAVYGFITAGAGISNYLKIRPLQIRSTYNYDLHPELLKTKELTRLISLQQNYQLLIYVNSAILIAAILIYLYLKNKAANQYYMGVAASLLLVSLLSVVTYIILKQTALPYINGIEQFTKNIIVK</sequence>
<feature type="transmembrane region" description="Helical" evidence="1">
    <location>
        <begin position="47"/>
        <end position="67"/>
    </location>
</feature>
<accession>A0ABV8QT93</accession>
<keyword evidence="3" id="KW-1185">Reference proteome</keyword>
<proteinExistence type="predicted"/>
<keyword evidence="1" id="KW-0472">Membrane</keyword>
<keyword evidence="1" id="KW-1133">Transmembrane helix</keyword>
<dbReference type="EMBL" id="JBHSCZ010000002">
    <property type="protein sequence ID" value="MFC4263334.1"/>
    <property type="molecule type" value="Genomic_DNA"/>
</dbReference>
<dbReference type="RefSeq" id="WP_379709748.1">
    <property type="nucleotide sequence ID" value="NZ_JBHSCZ010000002.1"/>
</dbReference>
<reference evidence="3" key="1">
    <citation type="journal article" date="2019" name="Int. J. Syst. Evol. Microbiol.">
        <title>The Global Catalogue of Microorganisms (GCM) 10K type strain sequencing project: providing services to taxonomists for standard genome sequencing and annotation.</title>
        <authorList>
            <consortium name="The Broad Institute Genomics Platform"/>
            <consortium name="The Broad Institute Genome Sequencing Center for Infectious Disease"/>
            <person name="Wu L."/>
            <person name="Ma J."/>
        </authorList>
    </citation>
    <scope>NUCLEOTIDE SEQUENCE [LARGE SCALE GENOMIC DNA]</scope>
    <source>
        <strain evidence="3">CECT 8289</strain>
    </source>
</reference>
<protein>
    <submittedName>
        <fullName evidence="2">Uncharacterized protein</fullName>
    </submittedName>
</protein>
<gene>
    <name evidence="2" type="ORF">ACFOWM_10620</name>
</gene>
<comment type="caution">
    <text evidence="2">The sequence shown here is derived from an EMBL/GenBank/DDBJ whole genome shotgun (WGS) entry which is preliminary data.</text>
</comment>
<dbReference type="Proteomes" id="UP001595907">
    <property type="component" value="Unassembled WGS sequence"/>
</dbReference>
<name>A0ABV8QT93_9BACT</name>
<keyword evidence="1" id="KW-0812">Transmembrane</keyword>
<evidence type="ECO:0000313" key="2">
    <source>
        <dbReference type="EMBL" id="MFC4263334.1"/>
    </source>
</evidence>